<keyword evidence="10" id="KW-1185">Reference proteome</keyword>
<dbReference type="Proteomes" id="UP000254589">
    <property type="component" value="Unassembled WGS sequence"/>
</dbReference>
<dbReference type="PANTHER" id="PTHR43741:SF2">
    <property type="entry name" value="FMN-DEPENDENT NADH:QUINONE OXIDOREDUCTASE"/>
    <property type="match status" value="1"/>
</dbReference>
<gene>
    <name evidence="9" type="primary">azoR_1</name>
    <name evidence="6" type="synonym">azoR</name>
    <name evidence="9" type="ORF">NCTC13159_02542</name>
    <name evidence="8" type="ORF">RO07_08595</name>
</gene>
<evidence type="ECO:0000256" key="4">
    <source>
        <dbReference type="ARBA" id="ARBA00023027"/>
    </source>
</evidence>
<dbReference type="SUPFAM" id="SSF52218">
    <property type="entry name" value="Flavoproteins"/>
    <property type="match status" value="1"/>
</dbReference>
<dbReference type="EC" id="1.6.5.-" evidence="6"/>
<accession>A0AAJ4ZCV6</accession>
<sequence length="207" mass="23601">MVTLLQIDSSPMGEASLSRQLTREYTRNWQRAHPDGRVMVRDLCRVDMPPIDAEWIAANFTPQAERTEAQNERLALSTTFTSELRSADEYVIGMPMHNWGPSARFKLWADHIVRHEETIKSTLSGTRGLLGERRATFIIAAGAVYGPDEAQAQLNFLTPWLRVLFRFLGMEDLRFVIADGAVGVFTRQVDPAEFLAPHIRTVQRLFW</sequence>
<dbReference type="EMBL" id="UGSJ01000001">
    <property type="protein sequence ID" value="SUA91053.1"/>
    <property type="molecule type" value="Genomic_DNA"/>
</dbReference>
<evidence type="ECO:0000313" key="10">
    <source>
        <dbReference type="Proteomes" id="UP000035086"/>
    </source>
</evidence>
<reference evidence="8" key="2">
    <citation type="submission" date="2016-11" db="EMBL/GenBank/DDBJ databases">
        <title>Complete Genome Sequencing of Pandoraea pulmonicola DSM 16583.</title>
        <authorList>
            <person name="Chan K.-G."/>
        </authorList>
    </citation>
    <scope>NUCLEOTIDE SEQUENCE</scope>
    <source>
        <strain evidence="8">DSM 16583</strain>
    </source>
</reference>
<dbReference type="InterPro" id="IPR050104">
    <property type="entry name" value="FMN-dep_NADH:Q_OxRdtase_AzoR1"/>
</dbReference>
<reference evidence="10" key="1">
    <citation type="submission" date="2014-12" db="EMBL/GenBank/DDBJ databases">
        <title>Complete Genome Sequencing of Pandoraea pulmonicola DSM 16583.</title>
        <authorList>
            <person name="Chan K.-G."/>
        </authorList>
    </citation>
    <scope>NUCLEOTIDE SEQUENCE [LARGE SCALE GENOMIC DNA]</scope>
    <source>
        <strain evidence="10">DSM 16583</strain>
    </source>
</reference>
<comment type="catalytic activity">
    <reaction evidence="6">
        <text>2 a quinone + NADH + H(+) = 2 a 1,4-benzosemiquinone + NAD(+)</text>
        <dbReference type="Rhea" id="RHEA:65952"/>
        <dbReference type="ChEBI" id="CHEBI:15378"/>
        <dbReference type="ChEBI" id="CHEBI:57540"/>
        <dbReference type="ChEBI" id="CHEBI:57945"/>
        <dbReference type="ChEBI" id="CHEBI:132124"/>
        <dbReference type="ChEBI" id="CHEBI:134225"/>
    </reaction>
</comment>
<comment type="subunit">
    <text evidence="6">Homodimer.</text>
</comment>
<feature type="binding site" evidence="6">
    <location>
        <position position="10"/>
    </location>
    <ligand>
        <name>FMN</name>
        <dbReference type="ChEBI" id="CHEBI:58210"/>
    </ligand>
</feature>
<dbReference type="InterPro" id="IPR023048">
    <property type="entry name" value="NADH:quinone_OxRdtase_FMN_depd"/>
</dbReference>
<evidence type="ECO:0000256" key="3">
    <source>
        <dbReference type="ARBA" id="ARBA00023002"/>
    </source>
</evidence>
<dbReference type="GO" id="GO:0016652">
    <property type="term" value="F:oxidoreductase activity, acting on NAD(P)H as acceptor"/>
    <property type="evidence" value="ECO:0007669"/>
    <property type="project" value="UniProtKB-UniRule"/>
</dbReference>
<feature type="binding site" evidence="6">
    <location>
        <begin position="16"/>
        <end position="18"/>
    </location>
    <ligand>
        <name>FMN</name>
        <dbReference type="ChEBI" id="CHEBI:58210"/>
    </ligand>
</feature>
<comment type="catalytic activity">
    <reaction evidence="5">
        <text>N,N-dimethyl-1,4-phenylenediamine + anthranilate + 2 NAD(+) = 2-(4-dimethylaminophenyl)diazenylbenzoate + 2 NADH + 2 H(+)</text>
        <dbReference type="Rhea" id="RHEA:55872"/>
        <dbReference type="ChEBI" id="CHEBI:15378"/>
        <dbReference type="ChEBI" id="CHEBI:15783"/>
        <dbReference type="ChEBI" id="CHEBI:16567"/>
        <dbReference type="ChEBI" id="CHEBI:57540"/>
        <dbReference type="ChEBI" id="CHEBI:57945"/>
        <dbReference type="ChEBI" id="CHEBI:71579"/>
        <dbReference type="EC" id="1.7.1.17"/>
    </reaction>
    <physiologicalReaction direction="right-to-left" evidence="5">
        <dbReference type="Rhea" id="RHEA:55874"/>
    </physiologicalReaction>
</comment>
<keyword evidence="1 6" id="KW-0285">Flavoprotein</keyword>
<comment type="caution">
    <text evidence="6">Lacks conserved residue(s) required for the propagation of feature annotation.</text>
</comment>
<evidence type="ECO:0000313" key="9">
    <source>
        <dbReference type="EMBL" id="SUA91053.1"/>
    </source>
</evidence>
<evidence type="ECO:0000256" key="1">
    <source>
        <dbReference type="ARBA" id="ARBA00022630"/>
    </source>
</evidence>
<dbReference type="Proteomes" id="UP000035086">
    <property type="component" value="Chromosome"/>
</dbReference>
<comment type="cofactor">
    <cofactor evidence="6">
        <name>FMN</name>
        <dbReference type="ChEBI" id="CHEBI:58210"/>
    </cofactor>
    <text evidence="6">Binds 1 FMN per subunit.</text>
</comment>
<keyword evidence="3 6" id="KW-0560">Oxidoreductase</keyword>
<dbReference type="AlphaFoldDB" id="A0AAJ4ZCV6"/>
<dbReference type="Gene3D" id="3.40.50.360">
    <property type="match status" value="1"/>
</dbReference>
<protein>
    <recommendedName>
        <fullName evidence="6">FMN dependent NADH:quinone oxidoreductase</fullName>
        <ecNumber evidence="6">1.6.5.-</ecNumber>
    </recommendedName>
    <alternativeName>
        <fullName evidence="6">Azo-dye reductase</fullName>
    </alternativeName>
    <alternativeName>
        <fullName evidence="6">FMN-dependent NADH-azo compound oxidoreductase</fullName>
    </alternativeName>
    <alternativeName>
        <fullName evidence="6">FMN-dependent NADH-azoreductase</fullName>
        <ecNumber evidence="6">1.7.1.17</ecNumber>
    </alternativeName>
</protein>
<proteinExistence type="inferred from homology"/>
<evidence type="ECO:0000313" key="8">
    <source>
        <dbReference type="EMBL" id="AJC20519.1"/>
    </source>
</evidence>
<keyword evidence="4 6" id="KW-0520">NAD</keyword>
<dbReference type="EC" id="1.7.1.17" evidence="6"/>
<dbReference type="GO" id="GO:0016655">
    <property type="term" value="F:oxidoreductase activity, acting on NAD(P)H, quinone or similar compound as acceptor"/>
    <property type="evidence" value="ECO:0007669"/>
    <property type="project" value="InterPro"/>
</dbReference>
<dbReference type="GO" id="GO:0010181">
    <property type="term" value="F:FMN binding"/>
    <property type="evidence" value="ECO:0007669"/>
    <property type="project" value="UniProtKB-UniRule"/>
</dbReference>
<comment type="similarity">
    <text evidence="6">Belongs to the azoreductase type 1 family.</text>
</comment>
<dbReference type="KEGG" id="ppul:RO07_08595"/>
<dbReference type="Pfam" id="PF02525">
    <property type="entry name" value="Flavodoxin_2"/>
    <property type="match status" value="1"/>
</dbReference>
<feature type="domain" description="Flavodoxin-like fold" evidence="7">
    <location>
        <begin position="4"/>
        <end position="188"/>
    </location>
</feature>
<dbReference type="InterPro" id="IPR003680">
    <property type="entry name" value="Flavodoxin_fold"/>
</dbReference>
<reference evidence="9 11" key="3">
    <citation type="submission" date="2018-06" db="EMBL/GenBank/DDBJ databases">
        <authorList>
            <consortium name="Pathogen Informatics"/>
            <person name="Doyle S."/>
        </authorList>
    </citation>
    <scope>NUCLEOTIDE SEQUENCE [LARGE SCALE GENOMIC DNA]</scope>
    <source>
        <strain evidence="9 11">NCTC13159</strain>
    </source>
</reference>
<organism evidence="9 11">
    <name type="scientific">Pandoraea pulmonicola</name>
    <dbReference type="NCBI Taxonomy" id="93221"/>
    <lineage>
        <taxon>Bacteria</taxon>
        <taxon>Pseudomonadati</taxon>
        <taxon>Pseudomonadota</taxon>
        <taxon>Betaproteobacteria</taxon>
        <taxon>Burkholderiales</taxon>
        <taxon>Burkholderiaceae</taxon>
        <taxon>Pandoraea</taxon>
    </lineage>
</organism>
<evidence type="ECO:0000256" key="6">
    <source>
        <dbReference type="HAMAP-Rule" id="MF_01216"/>
    </source>
</evidence>
<evidence type="ECO:0000256" key="5">
    <source>
        <dbReference type="ARBA" id="ARBA00048542"/>
    </source>
</evidence>
<evidence type="ECO:0000259" key="7">
    <source>
        <dbReference type="Pfam" id="PF02525"/>
    </source>
</evidence>
<evidence type="ECO:0000256" key="2">
    <source>
        <dbReference type="ARBA" id="ARBA00022643"/>
    </source>
</evidence>
<dbReference type="EMBL" id="CP010310">
    <property type="protein sequence ID" value="AJC20519.1"/>
    <property type="molecule type" value="Genomic_DNA"/>
</dbReference>
<dbReference type="RefSeq" id="WP_039406946.1">
    <property type="nucleotide sequence ID" value="NZ_CP010310.2"/>
</dbReference>
<name>A0AAJ4ZCV6_PANPU</name>
<dbReference type="PANTHER" id="PTHR43741">
    <property type="entry name" value="FMN-DEPENDENT NADH-AZOREDUCTASE 1"/>
    <property type="match status" value="1"/>
</dbReference>
<comment type="function">
    <text evidence="6">Also exhibits azoreductase activity. Catalyzes the reductive cleavage of the azo bond in aromatic azo compounds to the corresponding amines.</text>
</comment>
<evidence type="ECO:0000313" key="11">
    <source>
        <dbReference type="Proteomes" id="UP000254589"/>
    </source>
</evidence>
<comment type="function">
    <text evidence="6">Quinone reductase that provides resistance to thiol-specific stress caused by electrophilic quinones.</text>
</comment>
<keyword evidence="2 6" id="KW-0288">FMN</keyword>
<dbReference type="GO" id="GO:0009055">
    <property type="term" value="F:electron transfer activity"/>
    <property type="evidence" value="ECO:0007669"/>
    <property type="project" value="UniProtKB-UniRule"/>
</dbReference>
<dbReference type="InterPro" id="IPR029039">
    <property type="entry name" value="Flavoprotein-like_sf"/>
</dbReference>
<dbReference type="HAMAP" id="MF_01216">
    <property type="entry name" value="Azoreductase_type1"/>
    <property type="match status" value="1"/>
</dbReference>